<dbReference type="EMBL" id="CAKOFQ010006752">
    <property type="protein sequence ID" value="CAH1968415.1"/>
    <property type="molecule type" value="Genomic_DNA"/>
</dbReference>
<reference evidence="2" key="1">
    <citation type="submission" date="2022-03" db="EMBL/GenBank/DDBJ databases">
        <authorList>
            <person name="Sayadi A."/>
        </authorList>
    </citation>
    <scope>NUCLEOTIDE SEQUENCE</scope>
</reference>
<dbReference type="Proteomes" id="UP001152888">
    <property type="component" value="Unassembled WGS sequence"/>
</dbReference>
<comment type="caution">
    <text evidence="2">The sequence shown here is derived from an EMBL/GenBank/DDBJ whole genome shotgun (WGS) entry which is preliminary data.</text>
</comment>
<keyword evidence="3" id="KW-1185">Reference proteome</keyword>
<accession>A0A9P0P613</accession>
<evidence type="ECO:0000313" key="3">
    <source>
        <dbReference type="Proteomes" id="UP001152888"/>
    </source>
</evidence>
<sequence>MGAKPSTANGTQSPRTRAFSTSSSSEVVAAPGFRFMRSLGMDMSNDRQRARSLSSVPDLHASHEALSMPPTGASFDVSTGASFDVSTGASPETDSSSAEDAGSLLGSTAANIALGRVYAAHSLPSHIWSLNVVRGFASTRSFNSSSATSCDRPMRSSSSRLLSPLRNLLNHHCEFEVE</sequence>
<dbReference type="OrthoDB" id="10057496at2759"/>
<dbReference type="AlphaFoldDB" id="A0A9P0P613"/>
<feature type="region of interest" description="Disordered" evidence="1">
    <location>
        <begin position="1"/>
        <end position="23"/>
    </location>
</feature>
<proteinExistence type="predicted"/>
<feature type="compositionally biased region" description="Polar residues" evidence="1">
    <location>
        <begin position="76"/>
        <end position="98"/>
    </location>
</feature>
<evidence type="ECO:0000256" key="1">
    <source>
        <dbReference type="SAM" id="MobiDB-lite"/>
    </source>
</evidence>
<gene>
    <name evidence="2" type="ORF">ACAOBT_LOCUS7832</name>
</gene>
<evidence type="ECO:0000313" key="2">
    <source>
        <dbReference type="EMBL" id="CAH1968415.1"/>
    </source>
</evidence>
<protein>
    <submittedName>
        <fullName evidence="2">Uncharacterized protein</fullName>
    </submittedName>
</protein>
<feature type="region of interest" description="Disordered" evidence="1">
    <location>
        <begin position="63"/>
        <end position="101"/>
    </location>
</feature>
<name>A0A9P0P613_ACAOB</name>
<organism evidence="2 3">
    <name type="scientific">Acanthoscelides obtectus</name>
    <name type="common">Bean weevil</name>
    <name type="synonym">Bruchus obtectus</name>
    <dbReference type="NCBI Taxonomy" id="200917"/>
    <lineage>
        <taxon>Eukaryota</taxon>
        <taxon>Metazoa</taxon>
        <taxon>Ecdysozoa</taxon>
        <taxon>Arthropoda</taxon>
        <taxon>Hexapoda</taxon>
        <taxon>Insecta</taxon>
        <taxon>Pterygota</taxon>
        <taxon>Neoptera</taxon>
        <taxon>Endopterygota</taxon>
        <taxon>Coleoptera</taxon>
        <taxon>Polyphaga</taxon>
        <taxon>Cucujiformia</taxon>
        <taxon>Chrysomeloidea</taxon>
        <taxon>Chrysomelidae</taxon>
        <taxon>Bruchinae</taxon>
        <taxon>Bruchini</taxon>
        <taxon>Acanthoscelides</taxon>
    </lineage>
</organism>